<dbReference type="AlphaFoldDB" id="A0A3S6QVQ6"/>
<proteinExistence type="inferred from homology"/>
<accession>A0A3S6QVQ6</accession>
<dbReference type="KEGG" id="lng:BSQ50_05450"/>
<dbReference type="RefSeq" id="WP_057886115.1">
    <property type="nucleotide sequence ID" value="NZ_CP018180.1"/>
</dbReference>
<evidence type="ECO:0000256" key="2">
    <source>
        <dbReference type="ARBA" id="ARBA00039575"/>
    </source>
</evidence>
<gene>
    <name evidence="3" type="ORF">BSQ50_05450</name>
</gene>
<dbReference type="EMBL" id="CP018180">
    <property type="protein sequence ID" value="AUJ32050.1"/>
    <property type="molecule type" value="Genomic_DNA"/>
</dbReference>
<evidence type="ECO:0000256" key="1">
    <source>
        <dbReference type="ARBA" id="ARBA00005721"/>
    </source>
</evidence>
<evidence type="ECO:0000313" key="4">
    <source>
        <dbReference type="Proteomes" id="UP000324497"/>
    </source>
</evidence>
<dbReference type="Proteomes" id="UP000324497">
    <property type="component" value="Chromosome"/>
</dbReference>
<comment type="similarity">
    <text evidence="1">Belongs to the asp23 family.</text>
</comment>
<evidence type="ECO:0000313" key="3">
    <source>
        <dbReference type="EMBL" id="AUJ32050.1"/>
    </source>
</evidence>
<protein>
    <recommendedName>
        <fullName evidence="2">Stress response regulator gls24 homolog</fullName>
    </recommendedName>
</protein>
<dbReference type="InterPro" id="IPR005531">
    <property type="entry name" value="Asp23"/>
</dbReference>
<keyword evidence="4" id="KW-1185">Reference proteome</keyword>
<dbReference type="PANTHER" id="PTHR34297">
    <property type="entry name" value="HYPOTHETICAL CYTOSOLIC PROTEIN-RELATED"/>
    <property type="match status" value="1"/>
</dbReference>
<name>A0A3S6QVQ6_9LACO</name>
<sequence length="140" mass="15522">MPTAQKTTSETIKKQIIFDDDVLEKIAGKTAQEVDGVLELKGGLLDKISSQFNGDQPEHGVSADVDVDEETVELELEGILEYGRNANEIFEKVSRKIVAAISSMTGYRVTSIKLHVKDLLTAQEWQQQQADQSKSSKKDK</sequence>
<dbReference type="PANTHER" id="PTHR34297:SF3">
    <property type="entry name" value="ALKALINE SHOCK PROTEIN 23"/>
    <property type="match status" value="1"/>
</dbReference>
<dbReference type="GeneID" id="78521615"/>
<organism evidence="3 4">
    <name type="scientific">Liquorilactobacillus nagelii</name>
    <dbReference type="NCBI Taxonomy" id="82688"/>
    <lineage>
        <taxon>Bacteria</taxon>
        <taxon>Bacillati</taxon>
        <taxon>Bacillota</taxon>
        <taxon>Bacilli</taxon>
        <taxon>Lactobacillales</taxon>
        <taxon>Lactobacillaceae</taxon>
        <taxon>Liquorilactobacillus</taxon>
    </lineage>
</organism>
<dbReference type="Pfam" id="PF03780">
    <property type="entry name" value="Asp23"/>
    <property type="match status" value="1"/>
</dbReference>
<reference evidence="3 4" key="1">
    <citation type="submission" date="2016-11" db="EMBL/GenBank/DDBJ databases">
        <title>Interaction between Lactobacillus species and yeast in water kefir.</title>
        <authorList>
            <person name="Behr J."/>
            <person name="Xu D."/>
            <person name="Vogel R.F."/>
        </authorList>
    </citation>
    <scope>NUCLEOTIDE SEQUENCE [LARGE SCALE GENOMIC DNA]</scope>
    <source>
        <strain evidence="3 4">TMW 1.1827</strain>
    </source>
</reference>